<feature type="signal peptide" evidence="2">
    <location>
        <begin position="1"/>
        <end position="20"/>
    </location>
</feature>
<sequence>MKSFFGVVVFHFLFLTLSLAIREIGVKRLVPSGPNNETSPISPPDSIVNFGIKRLVPSGPNNETSSHSIVNFGAKRLIPSGLNDETSSPSLSHSKSFLKIN</sequence>
<gene>
    <name evidence="3" type="ORF">BOLC3T17341H</name>
</gene>
<keyword evidence="2" id="KW-0732">Signal</keyword>
<dbReference type="EMBL" id="LR031872">
    <property type="protein sequence ID" value="VDC93999.1"/>
    <property type="molecule type" value="Genomic_DNA"/>
</dbReference>
<evidence type="ECO:0000313" key="3">
    <source>
        <dbReference type="EMBL" id="VDC93999.1"/>
    </source>
</evidence>
<organism evidence="3">
    <name type="scientific">Brassica oleracea</name>
    <name type="common">Wild cabbage</name>
    <dbReference type="NCBI Taxonomy" id="3712"/>
    <lineage>
        <taxon>Eukaryota</taxon>
        <taxon>Viridiplantae</taxon>
        <taxon>Streptophyta</taxon>
        <taxon>Embryophyta</taxon>
        <taxon>Tracheophyta</taxon>
        <taxon>Spermatophyta</taxon>
        <taxon>Magnoliopsida</taxon>
        <taxon>eudicotyledons</taxon>
        <taxon>Gunneridae</taxon>
        <taxon>Pentapetalae</taxon>
        <taxon>rosids</taxon>
        <taxon>malvids</taxon>
        <taxon>Brassicales</taxon>
        <taxon>Brassicaceae</taxon>
        <taxon>Brassiceae</taxon>
        <taxon>Brassica</taxon>
    </lineage>
</organism>
<feature type="chain" id="PRO_5018307153" evidence="2">
    <location>
        <begin position="21"/>
        <end position="101"/>
    </location>
</feature>
<accession>A0A3P6AYR7</accession>
<protein>
    <submittedName>
        <fullName evidence="3">Uncharacterized protein</fullName>
    </submittedName>
</protein>
<dbReference type="PANTHER" id="PTHR37380:SF1">
    <property type="entry name" value="CLE FAMILY OSCLE501 PROTEIN"/>
    <property type="match status" value="1"/>
</dbReference>
<evidence type="ECO:0000256" key="2">
    <source>
        <dbReference type="SAM" id="SignalP"/>
    </source>
</evidence>
<dbReference type="PANTHER" id="PTHR37380">
    <property type="entry name" value="CLE FAMILY OSCLE501 PROTEIN"/>
    <property type="match status" value="1"/>
</dbReference>
<reference evidence="3" key="1">
    <citation type="submission" date="2018-11" db="EMBL/GenBank/DDBJ databases">
        <authorList>
            <consortium name="Genoscope - CEA"/>
            <person name="William W."/>
        </authorList>
    </citation>
    <scope>NUCLEOTIDE SEQUENCE</scope>
</reference>
<dbReference type="AlphaFoldDB" id="A0A3P6AYR7"/>
<evidence type="ECO:0000256" key="1">
    <source>
        <dbReference type="SAM" id="MobiDB-lite"/>
    </source>
</evidence>
<feature type="region of interest" description="Disordered" evidence="1">
    <location>
        <begin position="81"/>
        <end position="101"/>
    </location>
</feature>
<name>A0A3P6AYR7_BRAOL</name>
<proteinExistence type="predicted"/>